<name>A0A345E3X1_9EURY</name>
<evidence type="ECO:0000313" key="5">
    <source>
        <dbReference type="Proteomes" id="UP000252985"/>
    </source>
</evidence>
<evidence type="ECO:0000259" key="2">
    <source>
        <dbReference type="Pfam" id="PF24042"/>
    </source>
</evidence>
<dbReference type="Proteomes" id="UP000253273">
    <property type="component" value="Chromosome"/>
</dbReference>
<evidence type="ECO:0000313" key="6">
    <source>
        <dbReference type="Proteomes" id="UP000253273"/>
    </source>
</evidence>
<evidence type="ECO:0000313" key="3">
    <source>
        <dbReference type="EMBL" id="AXG06893.1"/>
    </source>
</evidence>
<dbReference type="EMBL" id="CP031148">
    <property type="protein sequence ID" value="AXG10263.1"/>
    <property type="molecule type" value="Genomic_DNA"/>
</dbReference>
<dbReference type="KEGG" id="haj:DU500_10880"/>
<dbReference type="AlphaFoldDB" id="A0A345E3X1"/>
<feature type="domain" description="DUF7351" evidence="2">
    <location>
        <begin position="120"/>
        <end position="324"/>
    </location>
</feature>
<dbReference type="InterPro" id="IPR055771">
    <property type="entry name" value="DUF7347"/>
</dbReference>
<dbReference type="OrthoDB" id="8482at2157"/>
<reference evidence="4 5" key="1">
    <citation type="submission" date="2018-07" db="EMBL/GenBank/DDBJ databases">
        <title>Genome sequences of Haloplanus sp. CBA1112.</title>
        <authorList>
            <person name="Kim Y.B."/>
            <person name="Roh S.W."/>
        </authorList>
    </citation>
    <scope>NUCLEOTIDE SEQUENCE [LARGE SCALE GENOMIC DNA]</scope>
    <source>
        <strain evidence="4 5">CBA1112</strain>
    </source>
</reference>
<dbReference type="Pfam" id="PF24038">
    <property type="entry name" value="DUF7347"/>
    <property type="match status" value="1"/>
</dbReference>
<dbReference type="EMBL" id="CP031150">
    <property type="protein sequence ID" value="AXG06893.1"/>
    <property type="molecule type" value="Genomic_DNA"/>
</dbReference>
<accession>A0A345EDJ1</accession>
<reference evidence="3 6" key="2">
    <citation type="submission" date="2018-07" db="EMBL/GenBank/DDBJ databases">
        <title>Genome sequences of Haloplanus sp. CBA1113.</title>
        <authorList>
            <person name="Kim Y.B."/>
            <person name="Roh S.W."/>
        </authorList>
    </citation>
    <scope>NUCLEOTIDE SEQUENCE [LARGE SCALE GENOMIC DNA]</scope>
    <source>
        <strain evidence="3 6">CBA1113</strain>
    </source>
</reference>
<dbReference type="Proteomes" id="UP000252985">
    <property type="component" value="Chromosome"/>
</dbReference>
<sequence>MTGTGSSTSALVAAAESAGADAIEAFGIVGNETRLAILLALWEAFDPYTEDNAVSFSELRARVDVRDPGQFNYHLRKLTGRFVNKTDRGYELHPAGLHLVQTVIAGTGIKKAVIDPIEIDAPCLRCDAPTAMSYQDGWLYYFCTECDGFVGGRTGQPEGILFSQALPPAALSNRTLEEVFVAGVSRMLQAFVMKMAGICPRCAGVVGSMFEICENHDPPSDGVCPTCRRQYEVAVKWTCSVCKYRGQAPPCVAAIIHPAVCAFYHDHGIDIGYTIDSFERSQQLLSLMGKHEQELVSIHPARVLITICYEGDELRLTFDEAMNVVESST</sequence>
<dbReference type="RefSeq" id="WP_114586027.1">
    <property type="nucleotide sequence ID" value="NZ_CP031148.1"/>
</dbReference>
<accession>A0A345E3X1</accession>
<dbReference type="InterPro" id="IPR055775">
    <property type="entry name" value="DUF7351"/>
</dbReference>
<evidence type="ECO:0000313" key="4">
    <source>
        <dbReference type="EMBL" id="AXG10263.1"/>
    </source>
</evidence>
<evidence type="ECO:0000259" key="1">
    <source>
        <dbReference type="Pfam" id="PF24038"/>
    </source>
</evidence>
<proteinExistence type="predicted"/>
<organism evidence="3 6">
    <name type="scientific">Haloplanus rubicundus</name>
    <dbReference type="NCBI Taxonomy" id="1547898"/>
    <lineage>
        <taxon>Archaea</taxon>
        <taxon>Methanobacteriati</taxon>
        <taxon>Methanobacteriota</taxon>
        <taxon>Stenosarchaea group</taxon>
        <taxon>Halobacteria</taxon>
        <taxon>Halobacteriales</taxon>
        <taxon>Haloferacaceae</taxon>
        <taxon>Haloplanus</taxon>
    </lineage>
</organism>
<feature type="domain" description="DUF7347" evidence="1">
    <location>
        <begin position="24"/>
        <end position="103"/>
    </location>
</feature>
<keyword evidence="6" id="KW-1185">Reference proteome</keyword>
<dbReference type="GeneID" id="37287434"/>
<gene>
    <name evidence="4" type="ORF">DU484_10610</name>
    <name evidence="3" type="ORF">DU500_10880</name>
</gene>
<protein>
    <submittedName>
        <fullName evidence="3">ArsR family transcriptional regulator</fullName>
    </submittedName>
</protein>
<dbReference type="KEGG" id="haq:DU484_10610"/>
<dbReference type="Pfam" id="PF24042">
    <property type="entry name" value="DUF7351"/>
    <property type="match status" value="1"/>
</dbReference>